<feature type="region of interest" description="Disordered" evidence="1">
    <location>
        <begin position="189"/>
        <end position="210"/>
    </location>
</feature>
<dbReference type="EMBL" id="LPWF01000030">
    <property type="protein sequence ID" value="ODR96118.1"/>
    <property type="molecule type" value="Genomic_DNA"/>
</dbReference>
<evidence type="ECO:0000313" key="3">
    <source>
        <dbReference type="EMBL" id="ODR96118.1"/>
    </source>
</evidence>
<accession>A0A1E3VRF8</accession>
<gene>
    <name evidence="3" type="ORF">AUC69_15190</name>
</gene>
<evidence type="ECO:0000313" key="4">
    <source>
        <dbReference type="Proteomes" id="UP000094472"/>
    </source>
</evidence>
<keyword evidence="4" id="KW-1185">Reference proteome</keyword>
<name>A0A1E3VRF8_9HYPH</name>
<dbReference type="InterPro" id="IPR005586">
    <property type="entry name" value="ABC_trans_aux"/>
</dbReference>
<protein>
    <recommendedName>
        <fullName evidence="2">ABC-type transport auxiliary lipoprotein component domain-containing protein</fullName>
    </recommendedName>
</protein>
<comment type="caution">
    <text evidence="3">The sequence shown here is derived from an EMBL/GenBank/DDBJ whole genome shotgun (WGS) entry which is preliminary data.</text>
</comment>
<dbReference type="AlphaFoldDB" id="A0A1E3VRF8"/>
<dbReference type="RefSeq" id="WP_069442422.1">
    <property type="nucleotide sequence ID" value="NZ_LPWF01000030.1"/>
</dbReference>
<sequence length="210" mass="22581">MTGGGKGNSPLYSLKAATDLPAPPEQAPTWQLLISEPTTLLAFNTDKILTQPAPDESLPMDNARWSDSLPILVQAKLVQTFENAGYAQAVTRTPGDFASNFQLQIDIRQFHVVTTGEPTAKIVFLAKILNPNNEIIDTRQFEASAPAEGSDARAYVNALSAAFDKIEVELLDWATAQIDAVPVPPVVVEPPAMPPPPDDMPSEPEMPPAP</sequence>
<feature type="domain" description="ABC-type transport auxiliary lipoprotein component" evidence="2">
    <location>
        <begin position="12"/>
        <end position="166"/>
    </location>
</feature>
<evidence type="ECO:0000256" key="1">
    <source>
        <dbReference type="SAM" id="MobiDB-lite"/>
    </source>
</evidence>
<evidence type="ECO:0000259" key="2">
    <source>
        <dbReference type="Pfam" id="PF03886"/>
    </source>
</evidence>
<dbReference type="SUPFAM" id="SSF159594">
    <property type="entry name" value="XCC0632-like"/>
    <property type="match status" value="1"/>
</dbReference>
<dbReference type="Proteomes" id="UP000094472">
    <property type="component" value="Unassembled WGS sequence"/>
</dbReference>
<reference evidence="3 4" key="1">
    <citation type="journal article" date="2016" name="Environ. Microbiol.">
        <title>New Methyloceanibacter diversity from North Sea sediments includes methanotroph containing solely the soluble methane monooxygenase.</title>
        <authorList>
            <person name="Vekeman B."/>
            <person name="Kerckhof F.M."/>
            <person name="Cremers G."/>
            <person name="de Vos P."/>
            <person name="Vandamme P."/>
            <person name="Boon N."/>
            <person name="Op den Camp H.J."/>
            <person name="Heylen K."/>
        </authorList>
    </citation>
    <scope>NUCLEOTIDE SEQUENCE [LARGE SCALE GENOMIC DNA]</scope>
    <source>
        <strain evidence="3 4">R-67175</strain>
    </source>
</reference>
<dbReference type="STRING" id="1774969.AUC69_15190"/>
<dbReference type="Pfam" id="PF03886">
    <property type="entry name" value="ABC_trans_aux"/>
    <property type="match status" value="1"/>
</dbReference>
<organism evidence="3 4">
    <name type="scientific">Methyloceanibacter superfactus</name>
    <dbReference type="NCBI Taxonomy" id="1774969"/>
    <lineage>
        <taxon>Bacteria</taxon>
        <taxon>Pseudomonadati</taxon>
        <taxon>Pseudomonadota</taxon>
        <taxon>Alphaproteobacteria</taxon>
        <taxon>Hyphomicrobiales</taxon>
        <taxon>Hyphomicrobiaceae</taxon>
        <taxon>Methyloceanibacter</taxon>
    </lineage>
</organism>
<proteinExistence type="predicted"/>
<dbReference type="Gene3D" id="3.40.50.10610">
    <property type="entry name" value="ABC-type transport auxiliary lipoprotein component"/>
    <property type="match status" value="1"/>
</dbReference>
<dbReference type="OrthoDB" id="9808689at2"/>